<evidence type="ECO:0000313" key="2">
    <source>
        <dbReference type="EMBL" id="GFS28675.1"/>
    </source>
</evidence>
<feature type="region of interest" description="Disordered" evidence="1">
    <location>
        <begin position="67"/>
        <end position="109"/>
    </location>
</feature>
<reference evidence="3" key="1">
    <citation type="submission" date="2019-07" db="EMBL/GenBank/DDBJ databases">
        <title>De Novo Assembly of kiwifruit Actinidia rufa.</title>
        <authorList>
            <person name="Sugita-Konishi S."/>
            <person name="Sato K."/>
            <person name="Mori E."/>
            <person name="Abe Y."/>
            <person name="Kisaki G."/>
            <person name="Hamano K."/>
            <person name="Suezawa K."/>
            <person name="Otani M."/>
            <person name="Fukuda T."/>
            <person name="Manabe T."/>
            <person name="Gomi K."/>
            <person name="Tabuchi M."/>
            <person name="Akimitsu K."/>
            <person name="Kataoka I."/>
        </authorList>
    </citation>
    <scope>NUCLEOTIDE SEQUENCE [LARGE SCALE GENOMIC DNA]</scope>
    <source>
        <strain evidence="3">cv. Fuchu</strain>
    </source>
</reference>
<comment type="caution">
    <text evidence="2">The sequence shown here is derived from an EMBL/GenBank/DDBJ whole genome shotgun (WGS) entry which is preliminary data.</text>
</comment>
<proteinExistence type="predicted"/>
<dbReference type="Proteomes" id="UP000585474">
    <property type="component" value="Unassembled WGS sequence"/>
</dbReference>
<accession>A0A7J0D8W3</accession>
<keyword evidence="3" id="KW-1185">Reference proteome</keyword>
<organism evidence="2 3">
    <name type="scientific">Actinidia rufa</name>
    <dbReference type="NCBI Taxonomy" id="165716"/>
    <lineage>
        <taxon>Eukaryota</taxon>
        <taxon>Viridiplantae</taxon>
        <taxon>Streptophyta</taxon>
        <taxon>Embryophyta</taxon>
        <taxon>Tracheophyta</taxon>
        <taxon>Spermatophyta</taxon>
        <taxon>Magnoliopsida</taxon>
        <taxon>eudicotyledons</taxon>
        <taxon>Gunneridae</taxon>
        <taxon>Pentapetalae</taxon>
        <taxon>asterids</taxon>
        <taxon>Ericales</taxon>
        <taxon>Actinidiaceae</taxon>
        <taxon>Actinidia</taxon>
    </lineage>
</organism>
<evidence type="ECO:0000256" key="1">
    <source>
        <dbReference type="SAM" id="MobiDB-lite"/>
    </source>
</evidence>
<sequence length="109" mass="12022">MSWKCSSAPSFFITSAGIPGAEKKFRFNQRTYGAGWDEVELIGREESEGGEFLQRKLDPGPYIPYLLRAEGGGQKAGQRRRPEGGSAGPNQESEQEEDTRMEEVPALAL</sequence>
<name>A0A7J0D8W3_9ERIC</name>
<gene>
    <name evidence="2" type="ORF">Acr_00g0003230</name>
</gene>
<protein>
    <submittedName>
        <fullName evidence="2">Uncharacterized protein</fullName>
    </submittedName>
</protein>
<evidence type="ECO:0000313" key="3">
    <source>
        <dbReference type="Proteomes" id="UP000585474"/>
    </source>
</evidence>
<dbReference type="AlphaFoldDB" id="A0A7J0D8W3"/>
<dbReference type="EMBL" id="BJWL01000048">
    <property type="protein sequence ID" value="GFS28675.1"/>
    <property type="molecule type" value="Genomic_DNA"/>
</dbReference>